<keyword evidence="2" id="KW-1185">Reference proteome</keyword>
<dbReference type="HOGENOM" id="CLU_2335078_0_0_1"/>
<evidence type="ECO:0000313" key="2">
    <source>
        <dbReference type="Proteomes" id="UP000011668"/>
    </source>
</evidence>
<evidence type="ECO:0000313" key="1">
    <source>
        <dbReference type="EMBL" id="ELU40066.1"/>
    </source>
</evidence>
<dbReference type="EMBL" id="AFRT01001521">
    <property type="protein sequence ID" value="ELU40066.1"/>
    <property type="molecule type" value="Genomic_DNA"/>
</dbReference>
<dbReference type="Proteomes" id="UP000011668">
    <property type="component" value="Unassembled WGS sequence"/>
</dbReference>
<name>L8WPI1_THACA</name>
<comment type="caution">
    <text evidence="1">The sequence shown here is derived from an EMBL/GenBank/DDBJ whole genome shotgun (WGS) entry which is preliminary data.</text>
</comment>
<gene>
    <name evidence="1" type="ORF">AG1IA_05899</name>
</gene>
<organism evidence="1 2">
    <name type="scientific">Thanatephorus cucumeris (strain AG1-IA)</name>
    <name type="common">Rice sheath blight fungus</name>
    <name type="synonym">Rhizoctonia solani</name>
    <dbReference type="NCBI Taxonomy" id="983506"/>
    <lineage>
        <taxon>Eukaryota</taxon>
        <taxon>Fungi</taxon>
        <taxon>Dikarya</taxon>
        <taxon>Basidiomycota</taxon>
        <taxon>Agaricomycotina</taxon>
        <taxon>Agaricomycetes</taxon>
        <taxon>Cantharellales</taxon>
        <taxon>Ceratobasidiaceae</taxon>
        <taxon>Rhizoctonia</taxon>
        <taxon>Rhizoctonia solani AG-1</taxon>
    </lineage>
</organism>
<reference evidence="1 2" key="1">
    <citation type="journal article" date="2013" name="Nat. Commun.">
        <title>The evolution and pathogenic mechanisms of the rice sheath blight pathogen.</title>
        <authorList>
            <person name="Zheng A."/>
            <person name="Lin R."/>
            <person name="Xu L."/>
            <person name="Qin P."/>
            <person name="Tang C."/>
            <person name="Ai P."/>
            <person name="Zhang D."/>
            <person name="Liu Y."/>
            <person name="Sun Z."/>
            <person name="Feng H."/>
            <person name="Wang Y."/>
            <person name="Chen Y."/>
            <person name="Liang X."/>
            <person name="Fu R."/>
            <person name="Li Q."/>
            <person name="Zhang J."/>
            <person name="Yu X."/>
            <person name="Xie Z."/>
            <person name="Ding L."/>
            <person name="Guan P."/>
            <person name="Tang J."/>
            <person name="Liang Y."/>
            <person name="Wang S."/>
            <person name="Deng Q."/>
            <person name="Li S."/>
            <person name="Zhu J."/>
            <person name="Wang L."/>
            <person name="Liu H."/>
            <person name="Li P."/>
        </authorList>
    </citation>
    <scope>NUCLEOTIDE SEQUENCE [LARGE SCALE GENOMIC DNA]</scope>
    <source>
        <strain evidence="2">AG-1 IA</strain>
    </source>
</reference>
<protein>
    <submittedName>
        <fullName evidence="1">Uncharacterized protein</fullName>
    </submittedName>
</protein>
<proteinExistence type="predicted"/>
<dbReference type="AlphaFoldDB" id="L8WPI1"/>
<accession>L8WPI1</accession>
<sequence>MNIAHLATLLEKNSPFALTAYRLTCLFHPRFIVRKFRCADTNPCRLFVGLLSLLPVIEVYISTFFDVSLNIPQCSFQETISTTPTLPTCPRNLYNRNG</sequence>